<evidence type="ECO:0000313" key="2">
    <source>
        <dbReference type="EMBL" id="GGF97094.1"/>
    </source>
</evidence>
<dbReference type="InterPro" id="IPR036390">
    <property type="entry name" value="WH_DNA-bd_sf"/>
</dbReference>
<sequence>MSLTPDESEIWHLWKAASEGVRTRVVADITERTGLSDPDFAVLTRVTELGDGGTLRQNVLAASMGWHRSRLSHHLGRMQERGLIERATVPGGVEVTATDEGSRLVRQARPVHGAAVRKYLLDVIPEGQKEDFVALLQQLA</sequence>
<dbReference type="InterPro" id="IPR036388">
    <property type="entry name" value="WH-like_DNA-bd_sf"/>
</dbReference>
<dbReference type="Gene3D" id="1.10.10.10">
    <property type="entry name" value="Winged helix-like DNA-binding domain superfamily/Winged helix DNA-binding domain"/>
    <property type="match status" value="1"/>
</dbReference>
<protein>
    <submittedName>
        <fullName evidence="2">Transcriptional regulator</fullName>
    </submittedName>
</protein>
<dbReference type="AlphaFoldDB" id="A0A917CT96"/>
<name>A0A917CT96_9NOCA</name>
<reference evidence="2" key="1">
    <citation type="journal article" date="2014" name="Int. J. Syst. Evol. Microbiol.">
        <title>Complete genome sequence of Corynebacterium casei LMG S-19264T (=DSM 44701T), isolated from a smear-ripened cheese.</title>
        <authorList>
            <consortium name="US DOE Joint Genome Institute (JGI-PGF)"/>
            <person name="Walter F."/>
            <person name="Albersmeier A."/>
            <person name="Kalinowski J."/>
            <person name="Ruckert C."/>
        </authorList>
    </citation>
    <scope>NUCLEOTIDE SEQUENCE</scope>
    <source>
        <strain evidence="2">CCM 7905</strain>
    </source>
</reference>
<evidence type="ECO:0000313" key="3">
    <source>
        <dbReference type="Proteomes" id="UP000654257"/>
    </source>
</evidence>
<dbReference type="InterPro" id="IPR000835">
    <property type="entry name" value="HTH_MarR-typ"/>
</dbReference>
<reference evidence="2" key="2">
    <citation type="submission" date="2020-09" db="EMBL/GenBank/DDBJ databases">
        <authorList>
            <person name="Sun Q."/>
            <person name="Sedlacek I."/>
        </authorList>
    </citation>
    <scope>NUCLEOTIDE SEQUENCE</scope>
    <source>
        <strain evidence="2">CCM 7905</strain>
    </source>
</reference>
<dbReference type="EMBL" id="BMCU01000001">
    <property type="protein sequence ID" value="GGF97094.1"/>
    <property type="molecule type" value="Genomic_DNA"/>
</dbReference>
<feature type="domain" description="HTH marR-type" evidence="1">
    <location>
        <begin position="28"/>
        <end position="128"/>
    </location>
</feature>
<dbReference type="Proteomes" id="UP000654257">
    <property type="component" value="Unassembled WGS sequence"/>
</dbReference>
<evidence type="ECO:0000259" key="1">
    <source>
        <dbReference type="SMART" id="SM00347"/>
    </source>
</evidence>
<gene>
    <name evidence="2" type="ORF">GCM10007304_08840</name>
</gene>
<dbReference type="SUPFAM" id="SSF46785">
    <property type="entry name" value="Winged helix' DNA-binding domain"/>
    <property type="match status" value="1"/>
</dbReference>
<proteinExistence type="predicted"/>
<dbReference type="RefSeq" id="WP_188543437.1">
    <property type="nucleotide sequence ID" value="NZ_BMCU01000001.1"/>
</dbReference>
<dbReference type="SMART" id="SM00347">
    <property type="entry name" value="HTH_MARR"/>
    <property type="match status" value="1"/>
</dbReference>
<dbReference type="GO" id="GO:0003700">
    <property type="term" value="F:DNA-binding transcription factor activity"/>
    <property type="evidence" value="ECO:0007669"/>
    <property type="project" value="InterPro"/>
</dbReference>
<comment type="caution">
    <text evidence="2">The sequence shown here is derived from an EMBL/GenBank/DDBJ whole genome shotgun (WGS) entry which is preliminary data.</text>
</comment>
<keyword evidence="3" id="KW-1185">Reference proteome</keyword>
<organism evidence="2 3">
    <name type="scientific">Rhodococcoides trifolii</name>
    <dbReference type="NCBI Taxonomy" id="908250"/>
    <lineage>
        <taxon>Bacteria</taxon>
        <taxon>Bacillati</taxon>
        <taxon>Actinomycetota</taxon>
        <taxon>Actinomycetes</taxon>
        <taxon>Mycobacteriales</taxon>
        <taxon>Nocardiaceae</taxon>
        <taxon>Rhodococcoides</taxon>
    </lineage>
</organism>
<accession>A0A917CT96</accession>